<feature type="compositionally biased region" description="Basic and acidic residues" evidence="1">
    <location>
        <begin position="1"/>
        <end position="10"/>
    </location>
</feature>
<comment type="caution">
    <text evidence="3">The sequence shown here is derived from an EMBL/GenBank/DDBJ whole genome shotgun (WGS) entry which is preliminary data.</text>
</comment>
<evidence type="ECO:0000313" key="4">
    <source>
        <dbReference type="Proteomes" id="UP000546464"/>
    </source>
</evidence>
<keyword evidence="2" id="KW-0472">Membrane</keyword>
<evidence type="ECO:0000256" key="2">
    <source>
        <dbReference type="SAM" id="Phobius"/>
    </source>
</evidence>
<protein>
    <submittedName>
        <fullName evidence="3">Uncharacterized protein</fullName>
    </submittedName>
</protein>
<sequence>MSDETVKPQDHSAGPGVYEREDYDDYPKPSKKDKMVLIGMLAGLALLFLFIIVAVGF</sequence>
<gene>
    <name evidence="3" type="ORF">H5P28_14620</name>
</gene>
<keyword evidence="2" id="KW-0812">Transmembrane</keyword>
<keyword evidence="4" id="KW-1185">Reference proteome</keyword>
<dbReference type="EMBL" id="JACHVB010000043">
    <property type="protein sequence ID" value="MBC2595497.1"/>
    <property type="molecule type" value="Genomic_DNA"/>
</dbReference>
<dbReference type="AlphaFoldDB" id="A0A842HJ14"/>
<organism evidence="3 4">
    <name type="scientific">Ruficoccus amylovorans</name>
    <dbReference type="NCBI Taxonomy" id="1804625"/>
    <lineage>
        <taxon>Bacteria</taxon>
        <taxon>Pseudomonadati</taxon>
        <taxon>Verrucomicrobiota</taxon>
        <taxon>Opitutia</taxon>
        <taxon>Puniceicoccales</taxon>
        <taxon>Cerasicoccaceae</taxon>
        <taxon>Ruficoccus</taxon>
    </lineage>
</organism>
<reference evidence="3 4" key="1">
    <citation type="submission" date="2020-07" db="EMBL/GenBank/DDBJ databases">
        <authorList>
            <person name="Feng X."/>
        </authorList>
    </citation>
    <scope>NUCLEOTIDE SEQUENCE [LARGE SCALE GENOMIC DNA]</scope>
    <source>
        <strain evidence="3 4">JCM31066</strain>
    </source>
</reference>
<dbReference type="Proteomes" id="UP000546464">
    <property type="component" value="Unassembled WGS sequence"/>
</dbReference>
<proteinExistence type="predicted"/>
<feature type="transmembrane region" description="Helical" evidence="2">
    <location>
        <begin position="36"/>
        <end position="56"/>
    </location>
</feature>
<evidence type="ECO:0000256" key="1">
    <source>
        <dbReference type="SAM" id="MobiDB-lite"/>
    </source>
</evidence>
<feature type="region of interest" description="Disordered" evidence="1">
    <location>
        <begin position="1"/>
        <end position="29"/>
    </location>
</feature>
<name>A0A842HJ14_9BACT</name>
<evidence type="ECO:0000313" key="3">
    <source>
        <dbReference type="EMBL" id="MBC2595497.1"/>
    </source>
</evidence>
<accession>A0A842HJ14</accession>
<dbReference type="RefSeq" id="WP_185676452.1">
    <property type="nucleotide sequence ID" value="NZ_JACHVB010000043.1"/>
</dbReference>
<keyword evidence="2" id="KW-1133">Transmembrane helix</keyword>